<keyword evidence="1" id="KW-0812">Transmembrane</keyword>
<feature type="transmembrane region" description="Helical" evidence="1">
    <location>
        <begin position="256"/>
        <end position="276"/>
    </location>
</feature>
<feature type="transmembrane region" description="Helical" evidence="1">
    <location>
        <begin position="58"/>
        <end position="78"/>
    </location>
</feature>
<evidence type="ECO:0000313" key="3">
    <source>
        <dbReference type="Proteomes" id="UP001571476"/>
    </source>
</evidence>
<keyword evidence="1" id="KW-0472">Membrane</keyword>
<reference evidence="2 3" key="1">
    <citation type="submission" date="2024-08" db="EMBL/GenBank/DDBJ databases">
        <title>Genome sequence of Streptomyces aureus CACIA-1.46HGO.</title>
        <authorList>
            <person name="Evangelista-Martinez Z."/>
        </authorList>
    </citation>
    <scope>NUCLEOTIDE SEQUENCE [LARGE SCALE GENOMIC DNA]</scope>
    <source>
        <strain evidence="2 3">CACIA-1.46HGO</strain>
    </source>
</reference>
<feature type="transmembrane region" description="Helical" evidence="1">
    <location>
        <begin position="232"/>
        <end position="250"/>
    </location>
</feature>
<dbReference type="RefSeq" id="WP_372566154.1">
    <property type="nucleotide sequence ID" value="NZ_JBGOSP010000033.1"/>
</dbReference>
<accession>A0ABV4SV43</accession>
<evidence type="ECO:0000256" key="1">
    <source>
        <dbReference type="SAM" id="Phobius"/>
    </source>
</evidence>
<protein>
    <submittedName>
        <fullName evidence="2">Type II secretion system F family protein</fullName>
    </submittedName>
</protein>
<dbReference type="PANTHER" id="PTHR35007:SF3">
    <property type="entry name" value="POSSIBLE CONSERVED ALANINE RICH MEMBRANE PROTEIN"/>
    <property type="match status" value="1"/>
</dbReference>
<dbReference type="EMBL" id="JBGOSP010000033">
    <property type="protein sequence ID" value="MFA3842103.1"/>
    <property type="molecule type" value="Genomic_DNA"/>
</dbReference>
<name>A0ABV4SV43_9ACTN</name>
<keyword evidence="3" id="KW-1185">Reference proteome</keyword>
<proteinExistence type="predicted"/>
<organism evidence="2 3">
    <name type="scientific">Streptomyces aureus</name>
    <dbReference type="NCBI Taxonomy" id="193461"/>
    <lineage>
        <taxon>Bacteria</taxon>
        <taxon>Bacillati</taxon>
        <taxon>Actinomycetota</taxon>
        <taxon>Actinomycetes</taxon>
        <taxon>Kitasatosporales</taxon>
        <taxon>Streptomycetaceae</taxon>
        <taxon>Streptomyces</taxon>
    </lineage>
</organism>
<dbReference type="Proteomes" id="UP001571476">
    <property type="component" value="Unassembled WGS sequence"/>
</dbReference>
<comment type="caution">
    <text evidence="2">The sequence shown here is derived from an EMBL/GenBank/DDBJ whole genome shotgun (WGS) entry which is preliminary data.</text>
</comment>
<keyword evidence="1" id="KW-1133">Transmembrane helix</keyword>
<gene>
    <name evidence="2" type="ORF">ACEG43_38925</name>
</gene>
<sequence length="303" mass="32595">MMTQSQQALVAALGVVVFVACLARAVTALRRRTEPGRGPVKRRGGPGLLDELPPVWQANYRFLFSAAVVAGVLVWAVAGRPVHGLVAFAGVAGLPFLLFPGGSARTELEQLEAFSDWLQQLSSVIAAGKPLEVAIPGSLSTVPDLLRVPVTRLAQRLADGVPPAQAYRYFADDLASNTGDEIAMVFQMHTQARGRGLANVIKEMAFNKSDKAKALRKLDSDRARTRRKARNVTVLTLAVIALGLTSVSYTDWYRTAPGQLGLMVVGLMVTGSLVWMRKTARNKPEPRLLRTAAERATVGVGQS</sequence>
<dbReference type="PANTHER" id="PTHR35007">
    <property type="entry name" value="INTEGRAL MEMBRANE PROTEIN-RELATED"/>
    <property type="match status" value="1"/>
</dbReference>
<evidence type="ECO:0000313" key="2">
    <source>
        <dbReference type="EMBL" id="MFA3842103.1"/>
    </source>
</evidence>